<dbReference type="OrthoDB" id="9859195at2"/>
<dbReference type="RefSeq" id="WP_070729358.1">
    <property type="nucleotide sequence ID" value="NZ_MDZB01000131.1"/>
</dbReference>
<comment type="caution">
    <text evidence="2">The sequence shown here is derived from an EMBL/GenBank/DDBJ whole genome shotgun (WGS) entry which is preliminary data.</text>
</comment>
<dbReference type="PROSITE" id="PS51257">
    <property type="entry name" value="PROKAR_LIPOPROTEIN"/>
    <property type="match status" value="1"/>
</dbReference>
<dbReference type="EMBL" id="MDZB01000131">
    <property type="protein sequence ID" value="OGX83408.1"/>
    <property type="molecule type" value="Genomic_DNA"/>
</dbReference>
<gene>
    <name evidence="2" type="ORF">BEN47_03715</name>
</gene>
<reference evidence="2 3" key="1">
    <citation type="submission" date="2016-08" db="EMBL/GenBank/DDBJ databases">
        <title>Hymenobacter coccineus sp. nov., Hymenobacter lapidarius sp. nov. and Hymenobacter glacialis sp. nov., isolated from Antarctic soil.</title>
        <authorList>
            <person name="Sedlacek I."/>
            <person name="Kralova S."/>
            <person name="Kyrova K."/>
            <person name="Maslanova I."/>
            <person name="Stankova E."/>
            <person name="Vrbovska V."/>
            <person name="Nemec M."/>
            <person name="Bartak M."/>
            <person name="Svec P."/>
            <person name="Busse H.-J."/>
            <person name="Pantucek R."/>
        </authorList>
    </citation>
    <scope>NUCLEOTIDE SEQUENCE [LARGE SCALE GENOMIC DNA]</scope>
    <source>
        <strain evidence="2 3">CCM 8643</strain>
    </source>
</reference>
<keyword evidence="3" id="KW-1185">Reference proteome</keyword>
<dbReference type="AlphaFoldDB" id="A0A1G1SXR3"/>
<feature type="chain" id="PRO_5009578577" description="Outer membrane protein beta-barrel domain-containing protein" evidence="1">
    <location>
        <begin position="22"/>
        <end position="233"/>
    </location>
</feature>
<dbReference type="Proteomes" id="UP000176294">
    <property type="component" value="Unassembled WGS sequence"/>
</dbReference>
<proteinExistence type="predicted"/>
<keyword evidence="1" id="KW-0732">Signal</keyword>
<evidence type="ECO:0008006" key="4">
    <source>
        <dbReference type="Google" id="ProtNLM"/>
    </source>
</evidence>
<sequence length="233" mass="25688">MNLRYLLLWAVMLLGCTTVYAQASGPEAPHWSWGARLGLGQGRLTYGNNRREYADTYLSPSGGLTLGYYLPKLRASVHAEALYTTRTVRLTYTEIAAGTAYYDVTANSHHLFMPVYLRTGRPSSLFHFLAGAGPTFHLGTNGMPGDAPYFPRRTELTGLLGLELRLAPVRRTETTVDLHLRVPFTPAYEYGAANTYIQGGQVIYGQSRTASYAPWLGLTAAFAVHPRLLPQGK</sequence>
<evidence type="ECO:0000256" key="1">
    <source>
        <dbReference type="SAM" id="SignalP"/>
    </source>
</evidence>
<protein>
    <recommendedName>
        <fullName evidence="4">Outer membrane protein beta-barrel domain-containing protein</fullName>
    </recommendedName>
</protein>
<name>A0A1G1SXR3_9BACT</name>
<organism evidence="2 3">
    <name type="scientific">Hymenobacter lapidarius</name>
    <dbReference type="NCBI Taxonomy" id="1908237"/>
    <lineage>
        <taxon>Bacteria</taxon>
        <taxon>Pseudomonadati</taxon>
        <taxon>Bacteroidota</taxon>
        <taxon>Cytophagia</taxon>
        <taxon>Cytophagales</taxon>
        <taxon>Hymenobacteraceae</taxon>
        <taxon>Hymenobacter</taxon>
    </lineage>
</organism>
<accession>A0A1G1SXR3</accession>
<feature type="signal peptide" evidence="1">
    <location>
        <begin position="1"/>
        <end position="21"/>
    </location>
</feature>
<evidence type="ECO:0000313" key="3">
    <source>
        <dbReference type="Proteomes" id="UP000176294"/>
    </source>
</evidence>
<evidence type="ECO:0000313" key="2">
    <source>
        <dbReference type="EMBL" id="OGX83408.1"/>
    </source>
</evidence>